<dbReference type="EMBL" id="AUSU01000060">
    <property type="protein sequence ID" value="EPS74479.1"/>
    <property type="molecule type" value="Genomic_DNA"/>
</dbReference>
<feature type="region of interest" description="Disordered" evidence="1">
    <location>
        <begin position="1"/>
        <end position="35"/>
    </location>
</feature>
<name>S8D426_9LAMI</name>
<accession>S8D426</accession>
<sequence>MTGEKHPLFPLRGNGKRRLSSRGEAEGDHHRRGLHALPISISSTWSSVGDDDDDAVFNGHSSMMMRRIRSDGGSLLHSSMRRAHVV</sequence>
<dbReference type="AlphaFoldDB" id="S8D426"/>
<comment type="caution">
    <text evidence="2">The sequence shown here is derived from an EMBL/GenBank/DDBJ whole genome shotgun (WGS) entry which is preliminary data.</text>
</comment>
<evidence type="ECO:0000313" key="3">
    <source>
        <dbReference type="Proteomes" id="UP000015453"/>
    </source>
</evidence>
<organism evidence="2 3">
    <name type="scientific">Genlisea aurea</name>
    <dbReference type="NCBI Taxonomy" id="192259"/>
    <lineage>
        <taxon>Eukaryota</taxon>
        <taxon>Viridiplantae</taxon>
        <taxon>Streptophyta</taxon>
        <taxon>Embryophyta</taxon>
        <taxon>Tracheophyta</taxon>
        <taxon>Spermatophyta</taxon>
        <taxon>Magnoliopsida</taxon>
        <taxon>eudicotyledons</taxon>
        <taxon>Gunneridae</taxon>
        <taxon>Pentapetalae</taxon>
        <taxon>asterids</taxon>
        <taxon>lamiids</taxon>
        <taxon>Lamiales</taxon>
        <taxon>Lentibulariaceae</taxon>
        <taxon>Genlisea</taxon>
    </lineage>
</organism>
<evidence type="ECO:0000313" key="2">
    <source>
        <dbReference type="EMBL" id="EPS74479.1"/>
    </source>
</evidence>
<keyword evidence="3" id="KW-1185">Reference proteome</keyword>
<reference evidence="2 3" key="1">
    <citation type="journal article" date="2013" name="BMC Genomics">
        <title>The miniature genome of a carnivorous plant Genlisea aurea contains a low number of genes and short non-coding sequences.</title>
        <authorList>
            <person name="Leushkin E.V."/>
            <person name="Sutormin R.A."/>
            <person name="Nabieva E.R."/>
            <person name="Penin A.A."/>
            <person name="Kondrashov A.S."/>
            <person name="Logacheva M.D."/>
        </authorList>
    </citation>
    <scope>NUCLEOTIDE SEQUENCE [LARGE SCALE GENOMIC DNA]</scope>
</reference>
<evidence type="ECO:0000256" key="1">
    <source>
        <dbReference type="SAM" id="MobiDB-lite"/>
    </source>
</evidence>
<dbReference type="Proteomes" id="UP000015453">
    <property type="component" value="Unassembled WGS sequence"/>
</dbReference>
<protein>
    <submittedName>
        <fullName evidence="2">Uncharacterized protein</fullName>
    </submittedName>
</protein>
<proteinExistence type="predicted"/>
<gene>
    <name evidence="2" type="ORF">M569_00290</name>
</gene>